<organism evidence="1 2">
    <name type="scientific">Microvirga tunisiensis</name>
    <dbReference type="NCBI Taxonomy" id="2108360"/>
    <lineage>
        <taxon>Bacteria</taxon>
        <taxon>Pseudomonadati</taxon>
        <taxon>Pseudomonadota</taxon>
        <taxon>Alphaproteobacteria</taxon>
        <taxon>Hyphomicrobiales</taxon>
        <taxon>Methylobacteriaceae</taxon>
        <taxon>Microvirga</taxon>
    </lineage>
</organism>
<evidence type="ECO:0000313" key="1">
    <source>
        <dbReference type="EMBL" id="MPR25885.1"/>
    </source>
</evidence>
<evidence type="ECO:0000313" key="2">
    <source>
        <dbReference type="Proteomes" id="UP000403266"/>
    </source>
</evidence>
<dbReference type="EMBL" id="VOSK01000034">
    <property type="protein sequence ID" value="MPR25885.1"/>
    <property type="molecule type" value="Genomic_DNA"/>
</dbReference>
<dbReference type="AlphaFoldDB" id="A0A5N7MG06"/>
<accession>A0A5N7MG06</accession>
<dbReference type="SUPFAM" id="SSF64288">
    <property type="entry name" value="Chorismate lyase-like"/>
    <property type="match status" value="1"/>
</dbReference>
<evidence type="ECO:0008006" key="3">
    <source>
        <dbReference type="Google" id="ProtNLM"/>
    </source>
</evidence>
<dbReference type="RefSeq" id="WP_152711677.1">
    <property type="nucleotide sequence ID" value="NZ_VOSJ01000034.1"/>
</dbReference>
<keyword evidence="2" id="KW-1185">Reference proteome</keyword>
<sequence length="202" mass="21892">MTTLSDTEALVCALSTRLIASATATDTLVAWCEEYGLSHGPITVDVRQRFAPAVVPDEVMAALGPATPEIVHYRQVWLKRGSLALAAAENWFVPQRLTADMNQILNQTDIPFGTVIAPLHPVRRTLVANAGPLADDLVEDPAWFSGSAHQPHPEIILEHKAMILTGSGTSLALVNEFFFADLVSFGPPTLPCTEPESVRLER</sequence>
<protein>
    <recommendedName>
        <fullName evidence="3">Chorismate lyase</fullName>
    </recommendedName>
</protein>
<dbReference type="OrthoDB" id="7862147at2"/>
<dbReference type="InterPro" id="IPR028978">
    <property type="entry name" value="Chorismate_lyase_/UTRA_dom_sf"/>
</dbReference>
<proteinExistence type="predicted"/>
<name>A0A5N7MG06_9HYPH</name>
<reference evidence="1 2" key="1">
    <citation type="journal article" date="2019" name="Syst. Appl. Microbiol.">
        <title>Microvirga tunisiensis sp. nov., a root nodule symbiotic bacterium isolated from Lupinus micranthus and L. luteus grown in Northern Tunisia.</title>
        <authorList>
            <person name="Msaddak A."/>
            <person name="Rejili M."/>
            <person name="Duran D."/>
            <person name="Mars M."/>
            <person name="Palacios J.M."/>
            <person name="Ruiz-Argueso T."/>
            <person name="Rey L."/>
            <person name="Imperial J."/>
        </authorList>
    </citation>
    <scope>NUCLEOTIDE SEQUENCE [LARGE SCALE GENOMIC DNA]</scope>
    <source>
        <strain evidence="1 2">Lmie10</strain>
    </source>
</reference>
<gene>
    <name evidence="1" type="ORF">FS320_11765</name>
</gene>
<dbReference type="Gene3D" id="3.40.1410.10">
    <property type="entry name" value="Chorismate lyase-like"/>
    <property type="match status" value="1"/>
</dbReference>
<dbReference type="Proteomes" id="UP000403266">
    <property type="component" value="Unassembled WGS sequence"/>
</dbReference>
<comment type="caution">
    <text evidence="1">The sequence shown here is derived from an EMBL/GenBank/DDBJ whole genome shotgun (WGS) entry which is preliminary data.</text>
</comment>